<comment type="caution">
    <text evidence="6">The sequence shown here is derived from an EMBL/GenBank/DDBJ whole genome shotgun (WGS) entry which is preliminary data.</text>
</comment>
<keyword evidence="4 5" id="KW-0732">Signal</keyword>
<evidence type="ECO:0000256" key="5">
    <source>
        <dbReference type="RuleBase" id="RU365005"/>
    </source>
</evidence>
<dbReference type="PROSITE" id="PS51257">
    <property type="entry name" value="PROKAR_LIPOPROTEIN"/>
    <property type="match status" value="1"/>
</dbReference>
<protein>
    <recommendedName>
        <fullName evidence="5">Maltodextrin-binding protein</fullName>
    </recommendedName>
</protein>
<proteinExistence type="inferred from homology"/>
<dbReference type="PANTHER" id="PTHR30061:SF50">
    <property type="entry name" value="MALTOSE_MALTODEXTRIN-BINDING PERIPLASMIC PROTEIN"/>
    <property type="match status" value="1"/>
</dbReference>
<evidence type="ECO:0000256" key="1">
    <source>
        <dbReference type="ARBA" id="ARBA00008520"/>
    </source>
</evidence>
<dbReference type="PRINTS" id="PR00181">
    <property type="entry name" value="MALTOSEBP"/>
</dbReference>
<keyword evidence="2 5" id="KW-0813">Transport</keyword>
<comment type="similarity">
    <text evidence="1 5">Belongs to the bacterial solute-binding protein 1 family.</text>
</comment>
<accession>A0A2T0LH95</accession>
<dbReference type="GO" id="GO:0015144">
    <property type="term" value="F:carbohydrate transmembrane transporter activity"/>
    <property type="evidence" value="ECO:0007669"/>
    <property type="project" value="InterPro"/>
</dbReference>
<name>A0A2T0LH95_9BACL</name>
<organism evidence="6 7">
    <name type="scientific">Planifilum fimeticola</name>
    <dbReference type="NCBI Taxonomy" id="201975"/>
    <lineage>
        <taxon>Bacteria</taxon>
        <taxon>Bacillati</taxon>
        <taxon>Bacillota</taxon>
        <taxon>Bacilli</taxon>
        <taxon>Bacillales</taxon>
        <taxon>Thermoactinomycetaceae</taxon>
        <taxon>Planifilum</taxon>
    </lineage>
</organism>
<dbReference type="InterPro" id="IPR006059">
    <property type="entry name" value="SBP"/>
</dbReference>
<dbReference type="RefSeq" id="WP_170070365.1">
    <property type="nucleotide sequence ID" value="NZ_PVNE01000005.1"/>
</dbReference>
<feature type="signal peptide" evidence="5">
    <location>
        <begin position="1"/>
        <end position="22"/>
    </location>
</feature>
<evidence type="ECO:0000256" key="2">
    <source>
        <dbReference type="ARBA" id="ARBA00022448"/>
    </source>
</evidence>
<dbReference type="Pfam" id="PF13416">
    <property type="entry name" value="SBP_bac_8"/>
    <property type="match status" value="1"/>
</dbReference>
<dbReference type="Gene3D" id="3.40.190.10">
    <property type="entry name" value="Periplasmic binding protein-like II"/>
    <property type="match status" value="2"/>
</dbReference>
<dbReference type="Proteomes" id="UP000237797">
    <property type="component" value="Unassembled WGS sequence"/>
</dbReference>
<evidence type="ECO:0000256" key="3">
    <source>
        <dbReference type="ARBA" id="ARBA00022597"/>
    </source>
</evidence>
<reference evidence="6 7" key="1">
    <citation type="submission" date="2018-03" db="EMBL/GenBank/DDBJ databases">
        <title>Genomic Encyclopedia of Archaeal and Bacterial Type Strains, Phase II (KMG-II): from individual species to whole genera.</title>
        <authorList>
            <person name="Goeker M."/>
        </authorList>
    </citation>
    <scope>NUCLEOTIDE SEQUENCE [LARGE SCALE GENOMIC DNA]</scope>
    <source>
        <strain evidence="6 7">DSM 44946</strain>
    </source>
</reference>
<dbReference type="SUPFAM" id="SSF53850">
    <property type="entry name" value="Periplasmic binding protein-like II"/>
    <property type="match status" value="1"/>
</dbReference>
<keyword evidence="3 5" id="KW-0762">Sugar transport</keyword>
<dbReference type="PANTHER" id="PTHR30061">
    <property type="entry name" value="MALTOSE-BINDING PERIPLASMIC PROTEIN"/>
    <property type="match status" value="1"/>
</dbReference>
<keyword evidence="7" id="KW-1185">Reference proteome</keyword>
<dbReference type="GO" id="GO:0042956">
    <property type="term" value="P:maltodextrin transmembrane transport"/>
    <property type="evidence" value="ECO:0007669"/>
    <property type="project" value="TreeGrafter"/>
</dbReference>
<evidence type="ECO:0000256" key="4">
    <source>
        <dbReference type="ARBA" id="ARBA00022729"/>
    </source>
</evidence>
<evidence type="ECO:0000313" key="7">
    <source>
        <dbReference type="Proteomes" id="UP000237797"/>
    </source>
</evidence>
<dbReference type="GO" id="GO:0015768">
    <property type="term" value="P:maltose transport"/>
    <property type="evidence" value="ECO:0007669"/>
    <property type="project" value="TreeGrafter"/>
</dbReference>
<feature type="chain" id="PRO_5039757697" description="Maltodextrin-binding protein" evidence="5">
    <location>
        <begin position="23"/>
        <end position="420"/>
    </location>
</feature>
<keyword evidence="5" id="KW-0449">Lipoprotein</keyword>
<keyword evidence="5" id="KW-0472">Membrane</keyword>
<sequence>MKRRKGLSLMMGLLLVASLLLAGCGPQEEGAGAEGGGSEEKPEKLVVWANNDPIQLKNTRKLAKEYEKESGIKVEVVPVDLLKQQEKLALDGPAGKGADLVTWPHDQLGEAVIKGLVRPLEVGEDVTGQFSESAVQALTYDGQVYGLPYVTESIALIYNKKLMSEPPETLDELIDFAKKYTKPAEKEYGLLYEGANFYYSYFLIDAMGGYIFKEDGGKVNTEDLGLNNEGAKKALETLQGWYKEKLLPVKATADTVNGLFKEGKAAAVINGPWAVKDYEQAGIDFAVAPLPAIDGKHPRTFIGVKGWYVSAYSKNPTWATDLMKFFTGKESLLLRFQETGEIPPRKDLLEDPVIKDDSVVNGFAQQASRGTPMPNVPEMGQVWEPIGNAITFVAQGKRSPEQALDDAVKMIREKIQAQKQ</sequence>
<gene>
    <name evidence="6" type="ORF">CLV97_105146</name>
</gene>
<dbReference type="InterPro" id="IPR006060">
    <property type="entry name" value="Maltose/Cyclodextrin-bd"/>
</dbReference>
<keyword evidence="5" id="KW-1003">Cell membrane</keyword>
<evidence type="ECO:0000313" key="6">
    <source>
        <dbReference type="EMBL" id="PRX41714.1"/>
    </source>
</evidence>
<dbReference type="AlphaFoldDB" id="A0A2T0LH95"/>
<dbReference type="GO" id="GO:0055052">
    <property type="term" value="C:ATP-binding cassette (ABC) transporter complex, substrate-binding subunit-containing"/>
    <property type="evidence" value="ECO:0007669"/>
    <property type="project" value="TreeGrafter"/>
</dbReference>
<dbReference type="EMBL" id="PVNE01000005">
    <property type="protein sequence ID" value="PRX41714.1"/>
    <property type="molecule type" value="Genomic_DNA"/>
</dbReference>
<dbReference type="GO" id="GO:1901982">
    <property type="term" value="F:maltose binding"/>
    <property type="evidence" value="ECO:0007669"/>
    <property type="project" value="TreeGrafter"/>
</dbReference>
<comment type="subcellular location">
    <subcellularLocation>
        <location evidence="5">Cell membrane</location>
        <topology evidence="5">Lipid-anchor</topology>
    </subcellularLocation>
</comment>